<feature type="signal peptide" evidence="3">
    <location>
        <begin position="1"/>
        <end position="15"/>
    </location>
</feature>
<reference evidence="4 5" key="1">
    <citation type="submission" date="2024-01" db="EMBL/GenBank/DDBJ databases">
        <title>A draft genome for a cacao thread blight-causing isolate of Paramarasmius palmivorus.</title>
        <authorList>
            <person name="Baruah I.K."/>
            <person name="Bukari Y."/>
            <person name="Amoako-Attah I."/>
            <person name="Meinhardt L.W."/>
            <person name="Bailey B.A."/>
            <person name="Cohen S.P."/>
        </authorList>
    </citation>
    <scope>NUCLEOTIDE SEQUENCE [LARGE SCALE GENOMIC DNA]</scope>
    <source>
        <strain evidence="4 5">GH-12</strain>
    </source>
</reference>
<keyword evidence="2" id="KW-0812">Transmembrane</keyword>
<feature type="compositionally biased region" description="Polar residues" evidence="1">
    <location>
        <begin position="231"/>
        <end position="248"/>
    </location>
</feature>
<feature type="chain" id="PRO_5043743348" evidence="3">
    <location>
        <begin position="16"/>
        <end position="432"/>
    </location>
</feature>
<evidence type="ECO:0000313" key="5">
    <source>
        <dbReference type="Proteomes" id="UP001383192"/>
    </source>
</evidence>
<keyword evidence="2" id="KW-0472">Membrane</keyword>
<feature type="compositionally biased region" description="Low complexity" evidence="1">
    <location>
        <begin position="183"/>
        <end position="199"/>
    </location>
</feature>
<keyword evidence="2" id="KW-1133">Transmembrane helix</keyword>
<dbReference type="AlphaFoldDB" id="A0AAW0CL30"/>
<proteinExistence type="predicted"/>
<dbReference type="EMBL" id="JAYKXP010000040">
    <property type="protein sequence ID" value="KAK7039103.1"/>
    <property type="molecule type" value="Genomic_DNA"/>
</dbReference>
<feature type="compositionally biased region" description="Low complexity" evidence="1">
    <location>
        <begin position="131"/>
        <end position="171"/>
    </location>
</feature>
<dbReference type="Proteomes" id="UP001383192">
    <property type="component" value="Unassembled WGS sequence"/>
</dbReference>
<keyword evidence="3" id="KW-0732">Signal</keyword>
<evidence type="ECO:0000256" key="2">
    <source>
        <dbReference type="SAM" id="Phobius"/>
    </source>
</evidence>
<comment type="caution">
    <text evidence="4">The sequence shown here is derived from an EMBL/GenBank/DDBJ whole genome shotgun (WGS) entry which is preliminary data.</text>
</comment>
<keyword evidence="5" id="KW-1185">Reference proteome</keyword>
<feature type="region of interest" description="Disordered" evidence="1">
    <location>
        <begin position="129"/>
        <end position="252"/>
    </location>
</feature>
<name>A0AAW0CL30_9AGAR</name>
<evidence type="ECO:0000256" key="3">
    <source>
        <dbReference type="SAM" id="SignalP"/>
    </source>
</evidence>
<sequence length="432" mass="46320">MSYLLIASFVSMVFSQPVDVVEVKVVNPTSTTLVGSTVTLRVEWHLINHEDSTFAFILQPPSSAPGAALFTADPLTALKGETTLNSDVKFSNVSPGTYQLQVVQAEPTSSGTSISGQFTQSITIVTAPPASGTTTTTSNHISMTDTTGDDTTSTSIPSTSTTPVLSVSRLTDGTVTVPSQDNTSISSSSTAISSIGTGSNASPNASNYADPGIGGPTSTSNSRTRTPTDSLLTSTLNSETPSALGSNGTKRDDTSAIIGGVIGGLAFLAMVVLALLYLRRRRTKRNSTTEIFDKNKMVKERKSDYPFAAIHSPSYREKSTTEERAAVLKSYSRDTSPSPSAHETAITASDVNEEISRTSRTDRQMEIEERIQQLQAQLISLYDKSRIPRSQGKTSPEEEQMGEIREKIDRLNALKESDWALDLSDERPPDMD</sequence>
<organism evidence="4 5">
    <name type="scientific">Paramarasmius palmivorus</name>
    <dbReference type="NCBI Taxonomy" id="297713"/>
    <lineage>
        <taxon>Eukaryota</taxon>
        <taxon>Fungi</taxon>
        <taxon>Dikarya</taxon>
        <taxon>Basidiomycota</taxon>
        <taxon>Agaricomycotina</taxon>
        <taxon>Agaricomycetes</taxon>
        <taxon>Agaricomycetidae</taxon>
        <taxon>Agaricales</taxon>
        <taxon>Marasmiineae</taxon>
        <taxon>Marasmiaceae</taxon>
        <taxon>Paramarasmius</taxon>
    </lineage>
</organism>
<evidence type="ECO:0000256" key="1">
    <source>
        <dbReference type="SAM" id="MobiDB-lite"/>
    </source>
</evidence>
<feature type="compositionally biased region" description="Low complexity" evidence="1">
    <location>
        <begin position="216"/>
        <end position="230"/>
    </location>
</feature>
<accession>A0AAW0CL30</accession>
<evidence type="ECO:0000313" key="4">
    <source>
        <dbReference type="EMBL" id="KAK7039103.1"/>
    </source>
</evidence>
<feature type="transmembrane region" description="Helical" evidence="2">
    <location>
        <begin position="256"/>
        <end position="278"/>
    </location>
</feature>
<feature type="compositionally biased region" description="Polar residues" evidence="1">
    <location>
        <begin position="173"/>
        <end position="182"/>
    </location>
</feature>
<gene>
    <name evidence="4" type="ORF">VNI00_010285</name>
</gene>
<protein>
    <submittedName>
        <fullName evidence="4">Uncharacterized protein</fullName>
    </submittedName>
</protein>